<dbReference type="EMBL" id="JAANIU010008936">
    <property type="protein sequence ID" value="KAG1534019.1"/>
    <property type="molecule type" value="Genomic_DNA"/>
</dbReference>
<feature type="compositionally biased region" description="Basic and acidic residues" evidence="1">
    <location>
        <begin position="32"/>
        <end position="43"/>
    </location>
</feature>
<feature type="compositionally biased region" description="Basic and acidic residues" evidence="1">
    <location>
        <begin position="87"/>
        <end position="103"/>
    </location>
</feature>
<evidence type="ECO:0000256" key="1">
    <source>
        <dbReference type="SAM" id="MobiDB-lite"/>
    </source>
</evidence>
<evidence type="ECO:0000313" key="2">
    <source>
        <dbReference type="EMBL" id="KAG1534019.1"/>
    </source>
</evidence>
<organism evidence="2 3">
    <name type="scientific">Rhizopus delemar</name>
    <dbReference type="NCBI Taxonomy" id="936053"/>
    <lineage>
        <taxon>Eukaryota</taxon>
        <taxon>Fungi</taxon>
        <taxon>Fungi incertae sedis</taxon>
        <taxon>Mucoromycota</taxon>
        <taxon>Mucoromycotina</taxon>
        <taxon>Mucoromycetes</taxon>
        <taxon>Mucorales</taxon>
        <taxon>Mucorineae</taxon>
        <taxon>Rhizopodaceae</taxon>
        <taxon>Rhizopus</taxon>
    </lineage>
</organism>
<sequence>MRWLPRRRSASSIAMMPVPTRPALRHGQCADCRPHRPGTGERRRAGRGRRCRADGGGAADRPGLRRRAPAGRAAGVAAAQRRRRWRTTGDDHRRGRQAADRARPAAVLRHQRRCAHR</sequence>
<reference evidence="2 3" key="1">
    <citation type="journal article" date="2020" name="Microb. Genom.">
        <title>Genetic diversity of clinical and environmental Mucorales isolates obtained from an investigation of mucormycosis cases among solid organ transplant recipients.</title>
        <authorList>
            <person name="Nguyen M.H."/>
            <person name="Kaul D."/>
            <person name="Muto C."/>
            <person name="Cheng S.J."/>
            <person name="Richter R.A."/>
            <person name="Bruno V.M."/>
            <person name="Liu G."/>
            <person name="Beyhan S."/>
            <person name="Sundermann A.J."/>
            <person name="Mounaud S."/>
            <person name="Pasculle A.W."/>
            <person name="Nierman W.C."/>
            <person name="Driscoll E."/>
            <person name="Cumbie R."/>
            <person name="Clancy C.J."/>
            <person name="Dupont C.L."/>
        </authorList>
    </citation>
    <scope>NUCLEOTIDE SEQUENCE [LARGE SCALE GENOMIC DNA]</scope>
    <source>
        <strain evidence="2 3">GL24</strain>
    </source>
</reference>
<name>A0A9P7C3G4_9FUNG</name>
<dbReference type="Proteomes" id="UP000740926">
    <property type="component" value="Unassembled WGS sequence"/>
</dbReference>
<feature type="compositionally biased region" description="Low complexity" evidence="1">
    <location>
        <begin position="70"/>
        <end position="79"/>
    </location>
</feature>
<feature type="region of interest" description="Disordered" evidence="1">
    <location>
        <begin position="1"/>
        <end position="117"/>
    </location>
</feature>
<accession>A0A9P7C3G4</accession>
<proteinExistence type="predicted"/>
<keyword evidence="3" id="KW-1185">Reference proteome</keyword>
<comment type="caution">
    <text evidence="2">The sequence shown here is derived from an EMBL/GenBank/DDBJ whole genome shotgun (WGS) entry which is preliminary data.</text>
</comment>
<dbReference type="AlphaFoldDB" id="A0A9P7C3G4"/>
<gene>
    <name evidence="2" type="ORF">G6F50_015679</name>
</gene>
<protein>
    <submittedName>
        <fullName evidence="2">Uncharacterized protein</fullName>
    </submittedName>
</protein>
<evidence type="ECO:0000313" key="3">
    <source>
        <dbReference type="Proteomes" id="UP000740926"/>
    </source>
</evidence>